<evidence type="ECO:0000256" key="6">
    <source>
        <dbReference type="ARBA" id="ARBA00023136"/>
    </source>
</evidence>
<dbReference type="OMA" id="PPEVMIV"/>
<dbReference type="InterPro" id="IPR029962">
    <property type="entry name" value="TBL"/>
</dbReference>
<evidence type="ECO:0000256" key="3">
    <source>
        <dbReference type="ARBA" id="ARBA00022692"/>
    </source>
</evidence>
<organism evidence="10 11">
    <name type="scientific">Tetracentron sinense</name>
    <name type="common">Spur-leaf</name>
    <dbReference type="NCBI Taxonomy" id="13715"/>
    <lineage>
        <taxon>Eukaryota</taxon>
        <taxon>Viridiplantae</taxon>
        <taxon>Streptophyta</taxon>
        <taxon>Embryophyta</taxon>
        <taxon>Tracheophyta</taxon>
        <taxon>Spermatophyta</taxon>
        <taxon>Magnoliopsida</taxon>
        <taxon>Trochodendrales</taxon>
        <taxon>Trochodendraceae</taxon>
        <taxon>Tetracentron</taxon>
    </lineage>
</organism>
<keyword evidence="4" id="KW-0735">Signal-anchor</keyword>
<gene>
    <name evidence="10" type="ORF">HHK36_005210</name>
</gene>
<evidence type="ECO:0000313" key="11">
    <source>
        <dbReference type="Proteomes" id="UP000655225"/>
    </source>
</evidence>
<evidence type="ECO:0000256" key="5">
    <source>
        <dbReference type="ARBA" id="ARBA00022989"/>
    </source>
</evidence>
<feature type="domain" description="Trichome birefringence-like C-terminal" evidence="8">
    <location>
        <begin position="170"/>
        <end position="435"/>
    </location>
</feature>
<reference evidence="10 11" key="1">
    <citation type="submission" date="2020-04" db="EMBL/GenBank/DDBJ databases">
        <title>Plant Genome Project.</title>
        <authorList>
            <person name="Zhang R.-G."/>
        </authorList>
    </citation>
    <scope>NUCLEOTIDE SEQUENCE [LARGE SCALE GENOMIC DNA]</scope>
    <source>
        <strain evidence="10">YNK0</strain>
        <tissue evidence="10">Leaf</tissue>
    </source>
</reference>
<evidence type="ECO:0000259" key="9">
    <source>
        <dbReference type="Pfam" id="PF14416"/>
    </source>
</evidence>
<dbReference type="GO" id="GO:0016413">
    <property type="term" value="F:O-acetyltransferase activity"/>
    <property type="evidence" value="ECO:0007669"/>
    <property type="project" value="InterPro"/>
</dbReference>
<dbReference type="OrthoDB" id="630188at2759"/>
<keyword evidence="6" id="KW-0472">Membrane</keyword>
<comment type="caution">
    <text evidence="10">The sequence shown here is derived from an EMBL/GenBank/DDBJ whole genome shotgun (WGS) entry which is preliminary data.</text>
</comment>
<comment type="similarity">
    <text evidence="2">Belongs to the PC-esterase family. TBL subfamily.</text>
</comment>
<dbReference type="Pfam" id="PF13839">
    <property type="entry name" value="PC-Esterase"/>
    <property type="match status" value="1"/>
</dbReference>
<dbReference type="Pfam" id="PF14416">
    <property type="entry name" value="PMR5N"/>
    <property type="match status" value="1"/>
</dbReference>
<evidence type="ECO:0000256" key="4">
    <source>
        <dbReference type="ARBA" id="ARBA00022968"/>
    </source>
</evidence>
<evidence type="ECO:0000259" key="8">
    <source>
        <dbReference type="Pfam" id="PF13839"/>
    </source>
</evidence>
<proteinExistence type="inferred from homology"/>
<dbReference type="InterPro" id="IPR026057">
    <property type="entry name" value="TBL_C"/>
</dbReference>
<feature type="region of interest" description="Disordered" evidence="7">
    <location>
        <begin position="19"/>
        <end position="38"/>
    </location>
</feature>
<dbReference type="PANTHER" id="PTHR32285">
    <property type="entry name" value="PROTEIN TRICHOME BIREFRINGENCE-LIKE 9-RELATED"/>
    <property type="match status" value="1"/>
</dbReference>
<keyword evidence="5" id="KW-1133">Transmembrane helix</keyword>
<dbReference type="AlphaFoldDB" id="A0A834ZMR9"/>
<dbReference type="GO" id="GO:0005794">
    <property type="term" value="C:Golgi apparatus"/>
    <property type="evidence" value="ECO:0007669"/>
    <property type="project" value="TreeGrafter"/>
</dbReference>
<keyword evidence="11" id="KW-1185">Reference proteome</keyword>
<evidence type="ECO:0008006" key="12">
    <source>
        <dbReference type="Google" id="ProtNLM"/>
    </source>
</evidence>
<accession>A0A834ZMR9</accession>
<evidence type="ECO:0000313" key="10">
    <source>
        <dbReference type="EMBL" id="KAF8409137.1"/>
    </source>
</evidence>
<comment type="subcellular location">
    <subcellularLocation>
        <location evidence="1">Membrane</location>
        <topology evidence="1">Single-pass membrane protein</topology>
    </subcellularLocation>
</comment>
<evidence type="ECO:0000256" key="7">
    <source>
        <dbReference type="SAM" id="MobiDB-lite"/>
    </source>
</evidence>
<name>A0A834ZMR9_TETSI</name>
<sequence>MPSLRKFIALCKQGYASANPPQDFGPKSRGSMGSDPKATVGQMLHSEHLALKGGVAEAVVEAGLEDEEEAPIPLNKFSELLEMGFKFHNKCTLLCALVVLISFLHEQANSDTEKASGCDIFKGSWVYDESYPLYNTSSCGLIEKEFDCQKNGRSDELYLKYRWNPTSCDLPRFDGEDFLTRFKGQKILFVGDSLILNQWQSLICMLHSAVPHANYTLVRKAGISTFALPDYGVSVMMNRNAFLVDLVTEKIGRVLKLDSIEGGNAWKGFDMLIFNTWHWWLYSGSKLQPWDYMEEGNTTYKDMDRLIAFEKGLTTWSKWVDSNIDPTKTRVFFQGISPTHYNGSEWNEPTKNCQGQTQPISGSTYLRGSPPPVSVVMKVLSNMLKPADLLNVTTLSQLRKDGHPSLYGIGGGNGNDCSHWCLAGVPDTRNHLLYASLLLTRDGGK</sequence>
<evidence type="ECO:0000256" key="2">
    <source>
        <dbReference type="ARBA" id="ARBA00007727"/>
    </source>
</evidence>
<dbReference type="GO" id="GO:0016020">
    <property type="term" value="C:membrane"/>
    <property type="evidence" value="ECO:0007669"/>
    <property type="project" value="UniProtKB-SubCell"/>
</dbReference>
<keyword evidence="3" id="KW-0812">Transmembrane</keyword>
<dbReference type="Proteomes" id="UP000655225">
    <property type="component" value="Unassembled WGS sequence"/>
</dbReference>
<dbReference type="InterPro" id="IPR025846">
    <property type="entry name" value="TBL_N"/>
</dbReference>
<feature type="domain" description="Trichome birefringence-like N-terminal" evidence="9">
    <location>
        <begin position="117"/>
        <end position="169"/>
    </location>
</feature>
<evidence type="ECO:0000256" key="1">
    <source>
        <dbReference type="ARBA" id="ARBA00004167"/>
    </source>
</evidence>
<protein>
    <recommendedName>
        <fullName evidence="12">Trichome birefringence-like N-terminal domain-containing protein</fullName>
    </recommendedName>
</protein>
<dbReference type="PANTHER" id="PTHR32285:SF206">
    <property type="entry name" value="PROTEIN TRICHOME BIREFRINGENCE-LIKE 37"/>
    <property type="match status" value="1"/>
</dbReference>
<dbReference type="EMBL" id="JABCRI010000003">
    <property type="protein sequence ID" value="KAF8409137.1"/>
    <property type="molecule type" value="Genomic_DNA"/>
</dbReference>